<protein>
    <recommendedName>
        <fullName evidence="7">Small ribosomal subunit protein mS39</fullName>
    </recommendedName>
</protein>
<dbReference type="GO" id="GO:0006417">
    <property type="term" value="P:regulation of translation"/>
    <property type="evidence" value="ECO:0007669"/>
    <property type="project" value="UniProtKB-KW"/>
</dbReference>
<evidence type="ECO:0000256" key="3">
    <source>
        <dbReference type="ARBA" id="ARBA00022845"/>
    </source>
</evidence>
<name>A0AAF3EJT6_9BILA</name>
<evidence type="ECO:0000313" key="8">
    <source>
        <dbReference type="Proteomes" id="UP000887575"/>
    </source>
</evidence>
<dbReference type="AlphaFoldDB" id="A0AAF3EJT6"/>
<proteinExistence type="inferred from homology"/>
<comment type="similarity">
    <text evidence="1">Belongs to the mitochondrion-specific ribosomal protein mS39 family.</text>
</comment>
<dbReference type="Gene3D" id="1.25.40.10">
    <property type="entry name" value="Tetratricopeptide repeat domain"/>
    <property type="match status" value="1"/>
</dbReference>
<dbReference type="InterPro" id="IPR037387">
    <property type="entry name" value="PTCD3"/>
</dbReference>
<keyword evidence="5" id="KW-0689">Ribosomal protein</keyword>
<evidence type="ECO:0000313" key="9">
    <source>
        <dbReference type="WBParaSite" id="MBELARI_LOCUS14222"/>
    </source>
</evidence>
<dbReference type="PANTHER" id="PTHR16276">
    <property type="entry name" value="PENTATRICOPEPTIDE REPEAT DOMAIN-CONTAINING PROTEIN 3"/>
    <property type="match status" value="1"/>
</dbReference>
<dbReference type="GO" id="GO:0005840">
    <property type="term" value="C:ribosome"/>
    <property type="evidence" value="ECO:0007669"/>
    <property type="project" value="UniProtKB-KW"/>
</dbReference>
<sequence length="535" mass="61131">MNIYDGVGKKFETTVKLAEDAPYVASNLIAGNHYLLVGYPDEIKKDAPPKPSFLPGVIANEDWMKNGDFAGTSEEIPGFYGVLPTRNMASFSDCVLKRLNVTNSSWTIDGMCIALYREIRKECTKSKDLFFLLAYYGGENVPFYEELEWHGLGTFGEADPPKWKDDVISLLYESIEQTPEVKSAMICGIIKHTQSTEKANQLFQGILSSGATPCVEAFNTLIAKSQFSVSLKLLQKMKHLSVKPDVNTFNALLESNMTAPLDNRQKTARKNLGEMKLLKIHPTLFILLNGIVKIRTRDVDNKDYKPKEDDLKLAITALNEIMTRMVVKRMSQTPSTIITFFSLPCQYKVVQFYESPNNKVKAPEFTFEDSFYNKYLQLFIDTTGDLKEIERVYKEYVPNRVGVSHFLIIRLINRLKTIGHFEFNKKDRNRLQQKLNPSTLIECACLLAKIGEDKKAFDLLQLLVEEEGVKENEVPKEEVQEGQLKIGLVKELFDHALRQKNTDFTAFIFEIMSRDMPRAQLKLQAQQMTERCRPF</sequence>
<accession>A0AAF3EJT6</accession>
<keyword evidence="6" id="KW-0687">Ribonucleoprotein</keyword>
<evidence type="ECO:0000256" key="2">
    <source>
        <dbReference type="ARBA" id="ARBA00022730"/>
    </source>
</evidence>
<evidence type="ECO:0000256" key="7">
    <source>
        <dbReference type="ARBA" id="ARBA00035134"/>
    </source>
</evidence>
<keyword evidence="2" id="KW-0699">rRNA-binding</keyword>
<dbReference type="InterPro" id="IPR011990">
    <property type="entry name" value="TPR-like_helical_dom_sf"/>
</dbReference>
<dbReference type="WBParaSite" id="MBELARI_LOCUS14222">
    <property type="protein sequence ID" value="MBELARI_LOCUS14222"/>
    <property type="gene ID" value="MBELARI_LOCUS14222"/>
</dbReference>
<dbReference type="GO" id="GO:0019843">
    <property type="term" value="F:rRNA binding"/>
    <property type="evidence" value="ECO:0007669"/>
    <property type="project" value="UniProtKB-KW"/>
</dbReference>
<evidence type="ECO:0000256" key="6">
    <source>
        <dbReference type="ARBA" id="ARBA00023274"/>
    </source>
</evidence>
<dbReference type="GO" id="GO:0032543">
    <property type="term" value="P:mitochondrial translation"/>
    <property type="evidence" value="ECO:0007669"/>
    <property type="project" value="InterPro"/>
</dbReference>
<dbReference type="PANTHER" id="PTHR16276:SF1">
    <property type="entry name" value="SMALL RIBOSOMAL SUBUNIT PROTEIN MS39"/>
    <property type="match status" value="1"/>
</dbReference>
<evidence type="ECO:0000256" key="4">
    <source>
        <dbReference type="ARBA" id="ARBA00022884"/>
    </source>
</evidence>
<keyword evidence="3" id="KW-0810">Translation regulation</keyword>
<evidence type="ECO:0000256" key="1">
    <source>
        <dbReference type="ARBA" id="ARBA00008551"/>
    </source>
</evidence>
<evidence type="ECO:0000256" key="5">
    <source>
        <dbReference type="ARBA" id="ARBA00022980"/>
    </source>
</evidence>
<reference evidence="9" key="1">
    <citation type="submission" date="2024-02" db="UniProtKB">
        <authorList>
            <consortium name="WormBaseParasite"/>
        </authorList>
    </citation>
    <scope>IDENTIFICATION</scope>
</reference>
<dbReference type="GO" id="GO:1990904">
    <property type="term" value="C:ribonucleoprotein complex"/>
    <property type="evidence" value="ECO:0007669"/>
    <property type="project" value="UniProtKB-KW"/>
</dbReference>
<dbReference type="Proteomes" id="UP000887575">
    <property type="component" value="Unassembled WGS sequence"/>
</dbReference>
<dbReference type="InterPro" id="IPR002885">
    <property type="entry name" value="PPR_rpt"/>
</dbReference>
<dbReference type="Pfam" id="PF13812">
    <property type="entry name" value="PPR_3"/>
    <property type="match status" value="1"/>
</dbReference>
<organism evidence="8 9">
    <name type="scientific">Mesorhabditis belari</name>
    <dbReference type="NCBI Taxonomy" id="2138241"/>
    <lineage>
        <taxon>Eukaryota</taxon>
        <taxon>Metazoa</taxon>
        <taxon>Ecdysozoa</taxon>
        <taxon>Nematoda</taxon>
        <taxon>Chromadorea</taxon>
        <taxon>Rhabditida</taxon>
        <taxon>Rhabditina</taxon>
        <taxon>Rhabditomorpha</taxon>
        <taxon>Rhabditoidea</taxon>
        <taxon>Rhabditidae</taxon>
        <taxon>Mesorhabditinae</taxon>
        <taxon>Mesorhabditis</taxon>
    </lineage>
</organism>
<dbReference type="GO" id="GO:0005739">
    <property type="term" value="C:mitochondrion"/>
    <property type="evidence" value="ECO:0007669"/>
    <property type="project" value="InterPro"/>
</dbReference>
<keyword evidence="8" id="KW-1185">Reference proteome</keyword>
<keyword evidence="4" id="KW-0694">RNA-binding</keyword>
<dbReference type="GO" id="GO:0043024">
    <property type="term" value="F:ribosomal small subunit binding"/>
    <property type="evidence" value="ECO:0007669"/>
    <property type="project" value="InterPro"/>
</dbReference>